<feature type="region of interest" description="Disordered" evidence="1">
    <location>
        <begin position="409"/>
        <end position="484"/>
    </location>
</feature>
<reference evidence="3" key="1">
    <citation type="journal article" date="2023" name="Genome Biol. Evol.">
        <title>First Whole Genome Sequence and Flow Cytometry Genome Size Data for the Lichen-Forming Fungus Ramalina farinacea (Ascomycota).</title>
        <authorList>
            <person name="Llewellyn T."/>
            <person name="Mian S."/>
            <person name="Hill R."/>
            <person name="Leitch I.J."/>
            <person name="Gaya E."/>
        </authorList>
    </citation>
    <scope>NUCLEOTIDE SEQUENCE</scope>
    <source>
        <strain evidence="3">LIQ254RAFAR</strain>
    </source>
</reference>
<comment type="caution">
    <text evidence="3">The sequence shown here is derived from an EMBL/GenBank/DDBJ whole genome shotgun (WGS) entry which is preliminary data.</text>
</comment>
<protein>
    <recommendedName>
        <fullName evidence="2">Rrn9 domain-containing protein</fullName>
    </recommendedName>
</protein>
<feature type="compositionally biased region" description="Polar residues" evidence="1">
    <location>
        <begin position="29"/>
        <end position="57"/>
    </location>
</feature>
<feature type="region of interest" description="Disordered" evidence="1">
    <location>
        <begin position="201"/>
        <end position="256"/>
    </location>
</feature>
<feature type="compositionally biased region" description="Basic and acidic residues" evidence="1">
    <location>
        <begin position="204"/>
        <end position="218"/>
    </location>
</feature>
<dbReference type="AlphaFoldDB" id="A0AA43TWV5"/>
<evidence type="ECO:0000313" key="4">
    <source>
        <dbReference type="Proteomes" id="UP001161017"/>
    </source>
</evidence>
<feature type="compositionally biased region" description="Low complexity" evidence="1">
    <location>
        <begin position="427"/>
        <end position="448"/>
    </location>
</feature>
<gene>
    <name evidence="3" type="ORF">OHK93_002079</name>
</gene>
<dbReference type="InterPro" id="IPR019622">
    <property type="entry name" value="Rrn9_dom"/>
</dbReference>
<feature type="region of interest" description="Disordered" evidence="1">
    <location>
        <begin position="302"/>
        <end position="373"/>
    </location>
</feature>
<feature type="domain" description="Rrn9" evidence="2">
    <location>
        <begin position="90"/>
        <end position="149"/>
    </location>
</feature>
<dbReference type="Pfam" id="PF10680">
    <property type="entry name" value="RRN9"/>
    <property type="match status" value="1"/>
</dbReference>
<feature type="compositionally biased region" description="Polar residues" evidence="1">
    <location>
        <begin position="415"/>
        <end position="426"/>
    </location>
</feature>
<keyword evidence="4" id="KW-1185">Reference proteome</keyword>
<dbReference type="EMBL" id="JAPUFD010000013">
    <property type="protein sequence ID" value="MDI1490874.1"/>
    <property type="molecule type" value="Genomic_DNA"/>
</dbReference>
<feature type="compositionally biased region" description="Polar residues" evidence="1">
    <location>
        <begin position="454"/>
        <end position="467"/>
    </location>
</feature>
<feature type="compositionally biased region" description="Basic residues" evidence="1">
    <location>
        <begin position="472"/>
        <end position="484"/>
    </location>
</feature>
<evidence type="ECO:0000256" key="1">
    <source>
        <dbReference type="SAM" id="MobiDB-lite"/>
    </source>
</evidence>
<dbReference type="Proteomes" id="UP001161017">
    <property type="component" value="Unassembled WGS sequence"/>
</dbReference>
<proteinExistence type="predicted"/>
<feature type="compositionally biased region" description="Polar residues" evidence="1">
    <location>
        <begin position="219"/>
        <end position="235"/>
    </location>
</feature>
<feature type="region of interest" description="Disordered" evidence="1">
    <location>
        <begin position="1"/>
        <end position="78"/>
    </location>
</feature>
<sequence>MSNASETELLHSESEPFQSGQRQPPGDSLTESDGSSVTSSFRTHQPPDTQQLRSNGQPVKAISSRPNKFHGPSSTWRNRNASECNLAASLDNLTAQDLSIHLFNAHKLKQSGLQQRVNGVDPEDHFGFTWTPPKKWTAWPMPPDIVPREGGEAYGRKLVRMPHPYLPKPVKRAGLLQELLLAQVLREAKVRLGQREWEPIQEPKTLKPLEQSKQRTSDKGGQTSTEWENPDSETATAGGRRGKRPKLAKTAAQVAKSGNKQLIPVMLVDDPKAMGIAQPLIRSVGNQLDTLLGSLHRARQSYHAMETDDRSASISRSTKRHRGRSATPAPKHSIMRDSLSSSGDEDNDPNVVPTGAQGRRQSSQSQRFRMRKKKLNLRDWNDVIGLASASGTSQEVIETSRQRCEALLGMHDTKSMGTKSTKSGEPTSGDGESTSNSSDSTTSEVGSDFEPITKHSQTASSVSSDNLFQPIKAKRSWRRQSRKR</sequence>
<organism evidence="3 4">
    <name type="scientific">Ramalina farinacea</name>
    <dbReference type="NCBI Taxonomy" id="258253"/>
    <lineage>
        <taxon>Eukaryota</taxon>
        <taxon>Fungi</taxon>
        <taxon>Dikarya</taxon>
        <taxon>Ascomycota</taxon>
        <taxon>Pezizomycotina</taxon>
        <taxon>Lecanoromycetes</taxon>
        <taxon>OSLEUM clade</taxon>
        <taxon>Lecanoromycetidae</taxon>
        <taxon>Lecanorales</taxon>
        <taxon>Lecanorineae</taxon>
        <taxon>Ramalinaceae</taxon>
        <taxon>Ramalina</taxon>
    </lineage>
</organism>
<evidence type="ECO:0000259" key="2">
    <source>
        <dbReference type="Pfam" id="PF10680"/>
    </source>
</evidence>
<evidence type="ECO:0000313" key="3">
    <source>
        <dbReference type="EMBL" id="MDI1490874.1"/>
    </source>
</evidence>
<name>A0AA43TWV5_9LECA</name>
<accession>A0AA43TWV5</accession>